<dbReference type="STRING" id="561061.SAMN05660862_3290"/>
<dbReference type="RefSeq" id="WP_085473993.1">
    <property type="nucleotide sequence ID" value="NZ_CP038029.1"/>
</dbReference>
<name>A0A1X7KXM9_9SPHI</name>
<dbReference type="PANTHER" id="PTHR43833">
    <property type="entry name" value="POTASSIUM CHANNEL PROTEIN 2-RELATED-RELATED"/>
    <property type="match status" value="1"/>
</dbReference>
<dbReference type="PROSITE" id="PS51201">
    <property type="entry name" value="RCK_N"/>
    <property type="match status" value="1"/>
</dbReference>
<reference evidence="3 4" key="1">
    <citation type="submission" date="2017-04" db="EMBL/GenBank/DDBJ databases">
        <authorList>
            <person name="Afonso C.L."/>
            <person name="Miller P.J."/>
            <person name="Scott M.A."/>
            <person name="Spackman E."/>
            <person name="Goraichik I."/>
            <person name="Dimitrov K.M."/>
            <person name="Suarez D.L."/>
            <person name="Swayne D.E."/>
        </authorList>
    </citation>
    <scope>NUCLEOTIDE SEQUENCE [LARGE SCALE GENOMIC DNA]</scope>
    <source>
        <strain evidence="3 4">DSM 22418</strain>
    </source>
</reference>
<sequence length="228" mass="25326">MKYIILGLGHFGKSLAVHLTELGHEVIAVDKNLTIVEQLKDKITYTVCMDTTDREAVTSLPLSDCDAAIVAIGEDEGASLLTTALLKQLNVKRIIGRVVSDLQKTVLQAMQIEEHVMPEEEAAERLAMRLDNVDIVDSFKVSDRYSIIETRVPSKYIGMTLREADLTNRYKIIVLTTVKSFEQQVKGKLIQRKEASGIAGSETVLEEGDLLVLFGELADIKKLIQKVE</sequence>
<dbReference type="OrthoDB" id="9776294at2"/>
<dbReference type="EMBL" id="FXAU01000007">
    <property type="protein sequence ID" value="SMG46321.1"/>
    <property type="molecule type" value="Genomic_DNA"/>
</dbReference>
<dbReference type="PROSITE" id="PS51202">
    <property type="entry name" value="RCK_C"/>
    <property type="match status" value="1"/>
</dbReference>
<dbReference type="Pfam" id="PF02254">
    <property type="entry name" value="TrkA_N"/>
    <property type="match status" value="1"/>
</dbReference>
<evidence type="ECO:0000313" key="4">
    <source>
        <dbReference type="Proteomes" id="UP000192980"/>
    </source>
</evidence>
<dbReference type="PANTHER" id="PTHR43833:SF7">
    <property type="entry name" value="KTR SYSTEM POTASSIUM UPTAKE PROTEIN C"/>
    <property type="match status" value="1"/>
</dbReference>
<proteinExistence type="predicted"/>
<dbReference type="GO" id="GO:0006813">
    <property type="term" value="P:potassium ion transport"/>
    <property type="evidence" value="ECO:0007669"/>
    <property type="project" value="InterPro"/>
</dbReference>
<evidence type="ECO:0000259" key="2">
    <source>
        <dbReference type="PROSITE" id="PS51202"/>
    </source>
</evidence>
<protein>
    <submittedName>
        <fullName evidence="3">Trk system potassium uptake protein TrkA</fullName>
    </submittedName>
</protein>
<evidence type="ECO:0000259" key="1">
    <source>
        <dbReference type="PROSITE" id="PS51201"/>
    </source>
</evidence>
<dbReference type="InterPro" id="IPR036291">
    <property type="entry name" value="NAD(P)-bd_dom_sf"/>
</dbReference>
<feature type="domain" description="RCK C-terminal" evidence="2">
    <location>
        <begin position="149"/>
        <end position="228"/>
    </location>
</feature>
<dbReference type="InterPro" id="IPR036721">
    <property type="entry name" value="RCK_C_sf"/>
</dbReference>
<gene>
    <name evidence="3" type="ORF">SAMN05660862_3290</name>
</gene>
<dbReference type="Gene3D" id="3.40.50.720">
    <property type="entry name" value="NAD(P)-binding Rossmann-like Domain"/>
    <property type="match status" value="1"/>
</dbReference>
<feature type="domain" description="RCK N-terminal" evidence="1">
    <location>
        <begin position="1"/>
        <end position="117"/>
    </location>
</feature>
<dbReference type="SUPFAM" id="SSF51735">
    <property type="entry name" value="NAD(P)-binding Rossmann-fold domains"/>
    <property type="match status" value="1"/>
</dbReference>
<dbReference type="AlphaFoldDB" id="A0A1X7KXM9"/>
<dbReference type="SUPFAM" id="SSF116726">
    <property type="entry name" value="TrkA C-terminal domain-like"/>
    <property type="match status" value="1"/>
</dbReference>
<dbReference type="Proteomes" id="UP000192980">
    <property type="component" value="Unassembled WGS sequence"/>
</dbReference>
<dbReference type="InterPro" id="IPR003148">
    <property type="entry name" value="RCK_N"/>
</dbReference>
<keyword evidence="4" id="KW-1185">Reference proteome</keyword>
<dbReference type="InterPro" id="IPR050721">
    <property type="entry name" value="Trk_Ktr_HKT_K-transport"/>
</dbReference>
<dbReference type="GO" id="GO:0008324">
    <property type="term" value="F:monoatomic cation transmembrane transporter activity"/>
    <property type="evidence" value="ECO:0007669"/>
    <property type="project" value="InterPro"/>
</dbReference>
<evidence type="ECO:0000313" key="3">
    <source>
        <dbReference type="EMBL" id="SMG46321.1"/>
    </source>
</evidence>
<organism evidence="3 4">
    <name type="scientific">Sphingobacterium psychroaquaticum</name>
    <dbReference type="NCBI Taxonomy" id="561061"/>
    <lineage>
        <taxon>Bacteria</taxon>
        <taxon>Pseudomonadati</taxon>
        <taxon>Bacteroidota</taxon>
        <taxon>Sphingobacteriia</taxon>
        <taxon>Sphingobacteriales</taxon>
        <taxon>Sphingobacteriaceae</taxon>
        <taxon>Sphingobacterium</taxon>
    </lineage>
</organism>
<dbReference type="InterPro" id="IPR006037">
    <property type="entry name" value="RCK_C"/>
</dbReference>
<dbReference type="Gene3D" id="3.30.70.1450">
    <property type="entry name" value="Regulator of K+ conductance, C-terminal domain"/>
    <property type="match status" value="1"/>
</dbReference>
<accession>A0A1X7KXM9</accession>